<dbReference type="RefSeq" id="WP_282591821.1">
    <property type="nucleotide sequence ID" value="NZ_JAPAAF010000013.1"/>
</dbReference>
<gene>
    <name evidence="3" type="ORF">N2K84_10790</name>
</gene>
<keyword evidence="1" id="KW-0812">Transmembrane</keyword>
<sequence length="367" mass="42194">MNDLILLSWFLLGFLIVRTLIALVNAVSRPYLSEATKVDLARVSILVPARNEEKNLPRLLHSLLKLDYPNVEIWVCDDQSTDKTASLLQEWQSKDSRLRFFRGEPLPPSWTGKNFACHQLAQKASGDYLLFVDADISLSPQALQKALAYFRSHRLTLLSIFPQQKMQTTAEKVSVPFMNWALLNLLPLPFVLNMKNPLFAAANGQFMLFSATEYHENQWHEQVKDKHVEDIWIVRRMKQAGKRVAVLLGNQDVYCRMYTSYQEGLQGFSRNVHEFFLGSRLLMVLFWLGLMTAPAVIFLSFGLAGFIVYLFILLLNRLLVAWASRQSVCTSLLFHPLNMFFFTHVMIHNICLAINHTGKWKGRSINI</sequence>
<accession>A0AA41Y771</accession>
<evidence type="ECO:0000259" key="2">
    <source>
        <dbReference type="Pfam" id="PF00535"/>
    </source>
</evidence>
<keyword evidence="1" id="KW-0472">Membrane</keyword>
<keyword evidence="3" id="KW-0808">Transferase</keyword>
<dbReference type="InterPro" id="IPR001173">
    <property type="entry name" value="Glyco_trans_2-like"/>
</dbReference>
<feature type="transmembrane region" description="Helical" evidence="1">
    <location>
        <begin position="284"/>
        <end position="312"/>
    </location>
</feature>
<protein>
    <submittedName>
        <fullName evidence="3">Glycosyltransferase</fullName>
        <ecNumber evidence="3">2.4.-.-</ecNumber>
    </submittedName>
</protein>
<dbReference type="Gene3D" id="3.90.550.10">
    <property type="entry name" value="Spore Coat Polysaccharide Biosynthesis Protein SpsA, Chain A"/>
    <property type="match status" value="1"/>
</dbReference>
<proteinExistence type="predicted"/>
<name>A0AA41Y771_9BACT</name>
<dbReference type="PANTHER" id="PTHR43646">
    <property type="entry name" value="GLYCOSYLTRANSFERASE"/>
    <property type="match status" value="1"/>
</dbReference>
<evidence type="ECO:0000313" key="4">
    <source>
        <dbReference type="Proteomes" id="UP001163821"/>
    </source>
</evidence>
<dbReference type="AlphaFoldDB" id="A0AA41Y771"/>
<evidence type="ECO:0000256" key="1">
    <source>
        <dbReference type="SAM" id="Phobius"/>
    </source>
</evidence>
<feature type="transmembrane region" description="Helical" evidence="1">
    <location>
        <begin position="332"/>
        <end position="354"/>
    </location>
</feature>
<reference evidence="3" key="1">
    <citation type="submission" date="2022-10" db="EMBL/GenBank/DDBJ databases">
        <title>Gaoshiqiia sediminis gen. nov., sp. nov., isolated from coastal sediment.</title>
        <authorList>
            <person name="Yu W.X."/>
            <person name="Mu D.S."/>
            <person name="Du J.Z."/>
            <person name="Liang Y.Q."/>
        </authorList>
    </citation>
    <scope>NUCLEOTIDE SEQUENCE</scope>
    <source>
        <strain evidence="3">A06</strain>
    </source>
</reference>
<dbReference type="EMBL" id="JAPAAF010000013">
    <property type="protein sequence ID" value="MCW0483219.1"/>
    <property type="molecule type" value="Genomic_DNA"/>
</dbReference>
<dbReference type="EC" id="2.4.-.-" evidence="3"/>
<dbReference type="Proteomes" id="UP001163821">
    <property type="component" value="Unassembled WGS sequence"/>
</dbReference>
<dbReference type="SUPFAM" id="SSF53448">
    <property type="entry name" value="Nucleotide-diphospho-sugar transferases"/>
    <property type="match status" value="1"/>
</dbReference>
<feature type="domain" description="Glycosyltransferase 2-like" evidence="2">
    <location>
        <begin position="44"/>
        <end position="174"/>
    </location>
</feature>
<comment type="caution">
    <text evidence="3">The sequence shown here is derived from an EMBL/GenBank/DDBJ whole genome shotgun (WGS) entry which is preliminary data.</text>
</comment>
<evidence type="ECO:0000313" key="3">
    <source>
        <dbReference type="EMBL" id="MCW0483219.1"/>
    </source>
</evidence>
<dbReference type="Pfam" id="PF00535">
    <property type="entry name" value="Glycos_transf_2"/>
    <property type="match status" value="1"/>
</dbReference>
<dbReference type="GO" id="GO:0016757">
    <property type="term" value="F:glycosyltransferase activity"/>
    <property type="evidence" value="ECO:0007669"/>
    <property type="project" value="UniProtKB-KW"/>
</dbReference>
<dbReference type="PANTHER" id="PTHR43646:SF3">
    <property type="entry name" value="SLR1566 PROTEIN"/>
    <property type="match status" value="1"/>
</dbReference>
<keyword evidence="1" id="KW-1133">Transmembrane helix</keyword>
<keyword evidence="3" id="KW-0328">Glycosyltransferase</keyword>
<dbReference type="InterPro" id="IPR029044">
    <property type="entry name" value="Nucleotide-diphossugar_trans"/>
</dbReference>
<keyword evidence="4" id="KW-1185">Reference proteome</keyword>
<organism evidence="3 4">
    <name type="scientific">Gaoshiqia sediminis</name>
    <dbReference type="NCBI Taxonomy" id="2986998"/>
    <lineage>
        <taxon>Bacteria</taxon>
        <taxon>Pseudomonadati</taxon>
        <taxon>Bacteroidota</taxon>
        <taxon>Bacteroidia</taxon>
        <taxon>Marinilabiliales</taxon>
        <taxon>Prolixibacteraceae</taxon>
        <taxon>Gaoshiqia</taxon>
    </lineage>
</organism>